<sequence length="350" mass="39327">MADQIGLTGEQVQPWLATLFPGVEAGLSVVPLTADASTRRYFRAQWRLSGADPGVSRVIMACDPWPETETPDFIAVARHLSASGVRVPAIDGVVPAAGWMCLEDFGDRALADAWRDADNPERLVWGQRALDALVRIHTAATQHHDAACPAFHFAFDVPKLLSELQHFRLHAIEGLWQHVLTEDEQQVFDAACLPLCSHLEAQPRYFCHRDYHGWNIMAQDKTVGILDFQDARMGPQPYDVVSLLVDRRTPLLLGRDVSTALVQYYLDRFEAESGQRVNRAAFDELFELVAVQRCIKAIGTFAAMHMIYGRSQYLPYIEPTLHYIRPLVQRHAILASLKAVLDRYPPQGAY</sequence>
<reference evidence="2 3" key="1">
    <citation type="journal article" date="2014" name="Nature">
        <title>An environmental bacterial taxon with a large and distinct metabolic repertoire.</title>
        <authorList>
            <person name="Wilson M.C."/>
            <person name="Mori T."/>
            <person name="Ruckert C."/>
            <person name="Uria A.R."/>
            <person name="Helf M.J."/>
            <person name="Takada K."/>
            <person name="Gernert C."/>
            <person name="Steffens U.A."/>
            <person name="Heycke N."/>
            <person name="Schmitt S."/>
            <person name="Rinke C."/>
            <person name="Helfrich E.J."/>
            <person name="Brachmann A.O."/>
            <person name="Gurgui C."/>
            <person name="Wakimoto T."/>
            <person name="Kracht M."/>
            <person name="Crusemann M."/>
            <person name="Hentschel U."/>
            <person name="Abe I."/>
            <person name="Matsunaga S."/>
            <person name="Kalinowski J."/>
            <person name="Takeyama H."/>
            <person name="Piel J."/>
        </authorList>
    </citation>
    <scope>NUCLEOTIDE SEQUENCE [LARGE SCALE GENOMIC DNA]</scope>
    <source>
        <strain evidence="3">TSY2</strain>
    </source>
</reference>
<dbReference type="Gene3D" id="3.90.1200.10">
    <property type="match status" value="1"/>
</dbReference>
<organism evidence="2 3">
    <name type="scientific">Candidatus Entotheonella gemina</name>
    <dbReference type="NCBI Taxonomy" id="1429439"/>
    <lineage>
        <taxon>Bacteria</taxon>
        <taxon>Pseudomonadati</taxon>
        <taxon>Nitrospinota/Tectimicrobiota group</taxon>
        <taxon>Candidatus Tectimicrobiota</taxon>
        <taxon>Candidatus Entotheonellia</taxon>
        <taxon>Candidatus Entotheonellales</taxon>
        <taxon>Candidatus Entotheonellaceae</taxon>
        <taxon>Candidatus Entotheonella</taxon>
    </lineage>
</organism>
<accession>W4M9R6</accession>
<dbReference type="EMBL" id="AZHX01000571">
    <property type="protein sequence ID" value="ETX06915.1"/>
    <property type="molecule type" value="Genomic_DNA"/>
</dbReference>
<dbReference type="HOGENOM" id="CLU_021467_2_0_7"/>
<evidence type="ECO:0000313" key="3">
    <source>
        <dbReference type="Proteomes" id="UP000019140"/>
    </source>
</evidence>
<comment type="caution">
    <text evidence="2">The sequence shown here is derived from an EMBL/GenBank/DDBJ whole genome shotgun (WGS) entry which is preliminary data.</text>
</comment>
<dbReference type="InterPro" id="IPR011009">
    <property type="entry name" value="Kinase-like_dom_sf"/>
</dbReference>
<dbReference type="InterPro" id="IPR002575">
    <property type="entry name" value="Aminoglycoside_PTrfase"/>
</dbReference>
<dbReference type="Proteomes" id="UP000019140">
    <property type="component" value="Unassembled WGS sequence"/>
</dbReference>
<feature type="domain" description="Aminoglycoside phosphotransferase" evidence="1">
    <location>
        <begin position="29"/>
        <end position="267"/>
    </location>
</feature>
<dbReference type="Pfam" id="PF01636">
    <property type="entry name" value="APH"/>
    <property type="match status" value="1"/>
</dbReference>
<name>W4M9R6_9BACT</name>
<dbReference type="Gene3D" id="3.30.200.20">
    <property type="entry name" value="Phosphorylase Kinase, domain 1"/>
    <property type="match status" value="1"/>
</dbReference>
<keyword evidence="3" id="KW-1185">Reference proteome</keyword>
<dbReference type="AlphaFoldDB" id="W4M9R6"/>
<dbReference type="SUPFAM" id="SSF56112">
    <property type="entry name" value="Protein kinase-like (PK-like)"/>
    <property type="match status" value="1"/>
</dbReference>
<protein>
    <recommendedName>
        <fullName evidence="1">Aminoglycoside phosphotransferase domain-containing protein</fullName>
    </recommendedName>
</protein>
<evidence type="ECO:0000313" key="2">
    <source>
        <dbReference type="EMBL" id="ETX06915.1"/>
    </source>
</evidence>
<proteinExistence type="predicted"/>
<evidence type="ECO:0000259" key="1">
    <source>
        <dbReference type="Pfam" id="PF01636"/>
    </source>
</evidence>
<gene>
    <name evidence="2" type="ORF">ETSY2_14240</name>
</gene>